<accession>A0A0P6XVG6</accession>
<protein>
    <submittedName>
        <fullName evidence="1">Uncharacterized protein</fullName>
    </submittedName>
</protein>
<gene>
    <name evidence="1" type="ORF">ADN01_16305</name>
</gene>
<name>A0A0P6XVG6_9CHLR</name>
<reference evidence="1 2" key="1">
    <citation type="submission" date="2015-07" db="EMBL/GenBank/DDBJ databases">
        <title>Genome sequence of Levilinea saccharolytica DSM 16555.</title>
        <authorList>
            <person name="Hemp J."/>
            <person name="Ward L.M."/>
            <person name="Pace L.A."/>
            <person name="Fischer W.W."/>
        </authorList>
    </citation>
    <scope>NUCLEOTIDE SEQUENCE [LARGE SCALE GENOMIC DNA]</scope>
    <source>
        <strain evidence="1 2">KIBI-1</strain>
    </source>
</reference>
<keyword evidence="2" id="KW-1185">Reference proteome</keyword>
<organism evidence="1 2">
    <name type="scientific">Levilinea saccharolytica</name>
    <dbReference type="NCBI Taxonomy" id="229921"/>
    <lineage>
        <taxon>Bacteria</taxon>
        <taxon>Bacillati</taxon>
        <taxon>Chloroflexota</taxon>
        <taxon>Anaerolineae</taxon>
        <taxon>Anaerolineales</taxon>
        <taxon>Anaerolineaceae</taxon>
        <taxon>Levilinea</taxon>
    </lineage>
</organism>
<sequence>MFFHQNTLRQQLYFLKDFLLNDCCLAIEEEQILFHQLHHLHNTHNDILQKTLKQNNAFHYAPEWVFDTPNTQVFSLENQ</sequence>
<comment type="caution">
    <text evidence="1">The sequence shown here is derived from an EMBL/GenBank/DDBJ whole genome shotgun (WGS) entry which is preliminary data.</text>
</comment>
<evidence type="ECO:0000313" key="2">
    <source>
        <dbReference type="Proteomes" id="UP000050501"/>
    </source>
</evidence>
<dbReference type="Proteomes" id="UP000050501">
    <property type="component" value="Unassembled WGS sequence"/>
</dbReference>
<proteinExistence type="predicted"/>
<evidence type="ECO:0000313" key="1">
    <source>
        <dbReference type="EMBL" id="KPL77451.1"/>
    </source>
</evidence>
<dbReference type="AlphaFoldDB" id="A0A0P6XVG6"/>
<dbReference type="EMBL" id="LGCM01000060">
    <property type="protein sequence ID" value="KPL77451.1"/>
    <property type="molecule type" value="Genomic_DNA"/>
</dbReference>